<sequence>MTGNPFSLCRSWLFVGGPDARAETAAESGADVVILELEDFTPPGGRPAARAAAPALLAAWRAAGAVSAVRVNPLAGDGRDDLAAVMAGAPEVVMLPKVAGPADVAALAEAVGAEERRHGLAAGSTRLVPNVESAAALFQTREIAGADPRVAGCLLASEDLTADLGAPRSREGGEIAFARAFFHAACVAAGALSIDYPYTFADEAGLAASCAGARALGFHAKSAVAPAHAGPINAAFTPSAGEVAAAERLVAAFEAARAAGRDRVLLDGHLVEVPSVRNAEALLSRASALAGRD</sequence>
<reference evidence="8 9" key="1">
    <citation type="submission" date="2017-04" db="EMBL/GenBank/DDBJ databases">
        <authorList>
            <person name="Afonso C.L."/>
            <person name="Miller P.J."/>
            <person name="Scott M.A."/>
            <person name="Spackman E."/>
            <person name="Goraichik I."/>
            <person name="Dimitrov K.M."/>
            <person name="Suarez D.L."/>
            <person name="Swayne D.E."/>
        </authorList>
    </citation>
    <scope>NUCLEOTIDE SEQUENCE [LARGE SCALE GENOMIC DNA]</scope>
    <source>
        <strain evidence="8 9">USBA 355</strain>
    </source>
</reference>
<dbReference type="PIRSF" id="PIRSF015582">
    <property type="entry name" value="Cit_lyase_B"/>
    <property type="match status" value="1"/>
</dbReference>
<keyword evidence="4 6" id="KW-0460">Magnesium</keyword>
<dbReference type="AlphaFoldDB" id="A0A1Y6C4P9"/>
<feature type="domain" description="HpcH/HpaI aldolase/citrate lyase" evidence="7">
    <location>
        <begin position="10"/>
        <end position="226"/>
    </location>
</feature>
<keyword evidence="8" id="KW-0456">Lyase</keyword>
<dbReference type="SUPFAM" id="SSF51621">
    <property type="entry name" value="Phosphoenolpyruvate/pyruvate domain"/>
    <property type="match status" value="1"/>
</dbReference>
<evidence type="ECO:0000256" key="5">
    <source>
        <dbReference type="PIRSR" id="PIRSR015582-1"/>
    </source>
</evidence>
<evidence type="ECO:0000256" key="2">
    <source>
        <dbReference type="ARBA" id="ARBA00005568"/>
    </source>
</evidence>
<dbReference type="InterPro" id="IPR040442">
    <property type="entry name" value="Pyrv_kinase-like_dom_sf"/>
</dbReference>
<evidence type="ECO:0000256" key="4">
    <source>
        <dbReference type="ARBA" id="ARBA00022842"/>
    </source>
</evidence>
<dbReference type="RefSeq" id="WP_085123931.1">
    <property type="nucleotide sequence ID" value="NZ_FWZX01000014.1"/>
</dbReference>
<dbReference type="InterPro" id="IPR015813">
    <property type="entry name" value="Pyrv/PenolPyrv_kinase-like_dom"/>
</dbReference>
<evidence type="ECO:0000259" key="7">
    <source>
        <dbReference type="Pfam" id="PF03328"/>
    </source>
</evidence>
<dbReference type="InterPro" id="IPR005000">
    <property type="entry name" value="Aldolase/citrate-lyase_domain"/>
</dbReference>
<name>A0A1Y6C4P9_9PROT</name>
<accession>A0A1Y6C4P9</accession>
<dbReference type="EMBL" id="FWZX01000014">
    <property type="protein sequence ID" value="SMF41569.1"/>
    <property type="molecule type" value="Genomic_DNA"/>
</dbReference>
<evidence type="ECO:0000256" key="3">
    <source>
        <dbReference type="ARBA" id="ARBA00022723"/>
    </source>
</evidence>
<keyword evidence="3 6" id="KW-0479">Metal-binding</keyword>
<feature type="binding site" evidence="5">
    <location>
        <position position="70"/>
    </location>
    <ligand>
        <name>substrate</name>
    </ligand>
</feature>
<evidence type="ECO:0000256" key="1">
    <source>
        <dbReference type="ARBA" id="ARBA00001946"/>
    </source>
</evidence>
<evidence type="ECO:0000313" key="8">
    <source>
        <dbReference type="EMBL" id="SMF41569.1"/>
    </source>
</evidence>
<dbReference type="InterPro" id="IPR011206">
    <property type="entry name" value="Citrate_lyase_beta/mcl1/mcl2"/>
</dbReference>
<evidence type="ECO:0000256" key="6">
    <source>
        <dbReference type="PIRSR" id="PIRSR015582-2"/>
    </source>
</evidence>
<dbReference type="GO" id="GO:0000287">
    <property type="term" value="F:magnesium ion binding"/>
    <property type="evidence" value="ECO:0007669"/>
    <property type="project" value="TreeGrafter"/>
</dbReference>
<organism evidence="8 9">
    <name type="scientific">Tistlia consotensis USBA 355</name>
    <dbReference type="NCBI Taxonomy" id="560819"/>
    <lineage>
        <taxon>Bacteria</taxon>
        <taxon>Pseudomonadati</taxon>
        <taxon>Pseudomonadota</taxon>
        <taxon>Alphaproteobacteria</taxon>
        <taxon>Rhodospirillales</taxon>
        <taxon>Rhodovibrionaceae</taxon>
        <taxon>Tistlia</taxon>
    </lineage>
</organism>
<dbReference type="STRING" id="560819.SAMN05428998_114107"/>
<dbReference type="PANTHER" id="PTHR32308:SF0">
    <property type="entry name" value="HPCH_HPAI ALDOLASE_CITRATE LYASE DOMAIN-CONTAINING PROTEIN"/>
    <property type="match status" value="1"/>
</dbReference>
<dbReference type="Pfam" id="PF03328">
    <property type="entry name" value="HpcH_HpaI"/>
    <property type="match status" value="1"/>
</dbReference>
<dbReference type="GO" id="GO:0016829">
    <property type="term" value="F:lyase activity"/>
    <property type="evidence" value="ECO:0007669"/>
    <property type="project" value="UniProtKB-KW"/>
</dbReference>
<gene>
    <name evidence="8" type="ORF">SAMN05428998_114107</name>
</gene>
<keyword evidence="9" id="KW-1185">Reference proteome</keyword>
<dbReference type="PANTHER" id="PTHR32308">
    <property type="entry name" value="LYASE BETA SUBUNIT, PUTATIVE (AFU_ORTHOLOGUE AFUA_4G13030)-RELATED"/>
    <property type="match status" value="1"/>
</dbReference>
<dbReference type="Proteomes" id="UP000192917">
    <property type="component" value="Unassembled WGS sequence"/>
</dbReference>
<feature type="binding site" evidence="6">
    <location>
        <position position="132"/>
    </location>
    <ligand>
        <name>Mg(2+)</name>
        <dbReference type="ChEBI" id="CHEBI:18420"/>
    </ligand>
</feature>
<feature type="binding site" evidence="5">
    <location>
        <position position="132"/>
    </location>
    <ligand>
        <name>substrate</name>
    </ligand>
</feature>
<evidence type="ECO:0000313" key="9">
    <source>
        <dbReference type="Proteomes" id="UP000192917"/>
    </source>
</evidence>
<comment type="similarity">
    <text evidence="2">Belongs to the HpcH/HpaI aldolase family.</text>
</comment>
<dbReference type="Gene3D" id="3.20.20.60">
    <property type="entry name" value="Phosphoenolpyruvate-binding domains"/>
    <property type="match status" value="1"/>
</dbReference>
<dbReference type="GO" id="GO:0006107">
    <property type="term" value="P:oxaloacetate metabolic process"/>
    <property type="evidence" value="ECO:0007669"/>
    <property type="project" value="TreeGrafter"/>
</dbReference>
<feature type="binding site" evidence="6">
    <location>
        <position position="159"/>
    </location>
    <ligand>
        <name>Mg(2+)</name>
        <dbReference type="ChEBI" id="CHEBI:18420"/>
    </ligand>
</feature>
<proteinExistence type="inferred from homology"/>
<comment type="cofactor">
    <cofactor evidence="1">
        <name>Mg(2+)</name>
        <dbReference type="ChEBI" id="CHEBI:18420"/>
    </cofactor>
</comment>
<protein>
    <submittedName>
        <fullName evidence="8">Citrate lyase subunit beta / citryl-CoA lyase/acetolactate synthase-1/2/3 large subunit</fullName>
    </submittedName>
</protein>